<dbReference type="VEuPathDB" id="VectorBase:ASIC021020"/>
<evidence type="ECO:0000313" key="1">
    <source>
        <dbReference type="EMBL" id="KFB52727.1"/>
    </source>
</evidence>
<dbReference type="GO" id="GO:0016740">
    <property type="term" value="F:transferase activity"/>
    <property type="evidence" value="ECO:0007669"/>
    <property type="project" value="UniProtKB-KW"/>
</dbReference>
<keyword evidence="3" id="KW-1185">Reference proteome</keyword>
<proteinExistence type="predicted"/>
<dbReference type="EMBL" id="KE525404">
    <property type="protein sequence ID" value="KFB52727.1"/>
    <property type="molecule type" value="Genomic_DNA"/>
</dbReference>
<reference evidence="2" key="2">
    <citation type="submission" date="2020-05" db="UniProtKB">
        <authorList>
            <consortium name="EnsemblMetazoa"/>
        </authorList>
    </citation>
    <scope>IDENTIFICATION</scope>
</reference>
<name>A0A084WR83_ANOSI</name>
<reference evidence="1 3" key="1">
    <citation type="journal article" date="2014" name="BMC Genomics">
        <title>Genome sequence of Anopheles sinensis provides insight into genetics basis of mosquito competence for malaria parasites.</title>
        <authorList>
            <person name="Zhou D."/>
            <person name="Zhang D."/>
            <person name="Ding G."/>
            <person name="Shi L."/>
            <person name="Hou Q."/>
            <person name="Ye Y."/>
            <person name="Xu Y."/>
            <person name="Zhou H."/>
            <person name="Xiong C."/>
            <person name="Li S."/>
            <person name="Yu J."/>
            <person name="Hong S."/>
            <person name="Yu X."/>
            <person name="Zou P."/>
            <person name="Chen C."/>
            <person name="Chang X."/>
            <person name="Wang W."/>
            <person name="Lv Y."/>
            <person name="Sun Y."/>
            <person name="Ma L."/>
            <person name="Shen B."/>
            <person name="Zhu C."/>
        </authorList>
    </citation>
    <scope>NUCLEOTIDE SEQUENCE [LARGE SCALE GENOMIC DNA]</scope>
</reference>
<evidence type="ECO:0000313" key="2">
    <source>
        <dbReference type="EnsemblMetazoa" id="ASIC021020-PA"/>
    </source>
</evidence>
<dbReference type="EMBL" id="ATLV01025984">
    <property type="status" value="NOT_ANNOTATED_CDS"/>
    <property type="molecule type" value="Genomic_DNA"/>
</dbReference>
<dbReference type="EnsemblMetazoa" id="ASIC021020-RA">
    <property type="protein sequence ID" value="ASIC021020-PA"/>
    <property type="gene ID" value="ASIC021020"/>
</dbReference>
<organism evidence="1">
    <name type="scientific">Anopheles sinensis</name>
    <name type="common">Mosquito</name>
    <dbReference type="NCBI Taxonomy" id="74873"/>
    <lineage>
        <taxon>Eukaryota</taxon>
        <taxon>Metazoa</taxon>
        <taxon>Ecdysozoa</taxon>
        <taxon>Arthropoda</taxon>
        <taxon>Hexapoda</taxon>
        <taxon>Insecta</taxon>
        <taxon>Pterygota</taxon>
        <taxon>Neoptera</taxon>
        <taxon>Endopterygota</taxon>
        <taxon>Diptera</taxon>
        <taxon>Nematocera</taxon>
        <taxon>Culicoidea</taxon>
        <taxon>Culicidae</taxon>
        <taxon>Anophelinae</taxon>
        <taxon>Anopheles</taxon>
    </lineage>
</organism>
<dbReference type="Proteomes" id="UP000030765">
    <property type="component" value="Unassembled WGS sequence"/>
</dbReference>
<keyword evidence="1" id="KW-0808">Transferase</keyword>
<evidence type="ECO:0000313" key="3">
    <source>
        <dbReference type="Proteomes" id="UP000030765"/>
    </source>
</evidence>
<accession>A0A084WR83</accession>
<protein>
    <submittedName>
        <fullName evidence="1 2">4-hydroxybenzoate octaprenyltransferase</fullName>
    </submittedName>
</protein>
<sequence length="62" mass="7083">MALQQRVLVLRLRSEQNAVRYRYRYPDRSYQLTPIRFSSSPSHSLSSFSGSSPASPAMMVAF</sequence>
<gene>
    <name evidence="1" type="ORF">ZHAS_00021020</name>
</gene>
<dbReference type="AlphaFoldDB" id="A0A084WR83"/>